<reference evidence="1 2" key="1">
    <citation type="submission" date="2024-09" db="EMBL/GenBank/DDBJ databases">
        <authorList>
            <person name="Sun Q."/>
            <person name="Mori K."/>
        </authorList>
    </citation>
    <scope>NUCLEOTIDE SEQUENCE [LARGE SCALE GENOMIC DNA]</scope>
    <source>
        <strain evidence="1 2">TISTR 2452</strain>
    </source>
</reference>
<dbReference type="RefSeq" id="WP_377490433.1">
    <property type="nucleotide sequence ID" value="NZ_JBHMDO010000009.1"/>
</dbReference>
<keyword evidence="2" id="KW-1185">Reference proteome</keyword>
<evidence type="ECO:0000313" key="2">
    <source>
        <dbReference type="Proteomes" id="UP001589747"/>
    </source>
</evidence>
<dbReference type="EMBL" id="JBHMDO010000009">
    <property type="protein sequence ID" value="MFB9325150.1"/>
    <property type="molecule type" value="Genomic_DNA"/>
</dbReference>
<protein>
    <submittedName>
        <fullName evidence="1">Uncharacterized protein</fullName>
    </submittedName>
</protein>
<proteinExistence type="predicted"/>
<sequence length="160" mass="18133">MLLLQGVTGFGEREEGSSAHTNAGARFKAFCYDAARLLGSEVVLIEQPKLLKRNYHRAFLRHSKGSFDLLLHEVYPWVACASSVAWSAIEFVDLPLVIGAMPALDDAYELLTVRELNEALLIDERTRSVLNDNRLHKADLEQILYWKPRTVGEVVFNCWD</sequence>
<gene>
    <name evidence="1" type="ORF">ACFFSY_04365</name>
</gene>
<accession>A0ABV5KIV8</accession>
<evidence type="ECO:0000313" key="1">
    <source>
        <dbReference type="EMBL" id="MFB9325150.1"/>
    </source>
</evidence>
<name>A0ABV5KIV8_9BACL</name>
<dbReference type="Proteomes" id="UP001589747">
    <property type="component" value="Unassembled WGS sequence"/>
</dbReference>
<organism evidence="1 2">
    <name type="scientific">Paenibacillus aurantiacus</name>
    <dbReference type="NCBI Taxonomy" id="1936118"/>
    <lineage>
        <taxon>Bacteria</taxon>
        <taxon>Bacillati</taxon>
        <taxon>Bacillota</taxon>
        <taxon>Bacilli</taxon>
        <taxon>Bacillales</taxon>
        <taxon>Paenibacillaceae</taxon>
        <taxon>Paenibacillus</taxon>
    </lineage>
</organism>
<comment type="caution">
    <text evidence="1">The sequence shown here is derived from an EMBL/GenBank/DDBJ whole genome shotgun (WGS) entry which is preliminary data.</text>
</comment>